<feature type="compositionally biased region" description="Polar residues" evidence="1">
    <location>
        <begin position="56"/>
        <end position="73"/>
    </location>
</feature>
<name>A0AAV6HZN6_9ERIC</name>
<feature type="compositionally biased region" description="Low complexity" evidence="1">
    <location>
        <begin position="12"/>
        <end position="22"/>
    </location>
</feature>
<proteinExistence type="predicted"/>
<organism evidence="2 3">
    <name type="scientific">Rhododendron griersonianum</name>
    <dbReference type="NCBI Taxonomy" id="479676"/>
    <lineage>
        <taxon>Eukaryota</taxon>
        <taxon>Viridiplantae</taxon>
        <taxon>Streptophyta</taxon>
        <taxon>Embryophyta</taxon>
        <taxon>Tracheophyta</taxon>
        <taxon>Spermatophyta</taxon>
        <taxon>Magnoliopsida</taxon>
        <taxon>eudicotyledons</taxon>
        <taxon>Gunneridae</taxon>
        <taxon>Pentapetalae</taxon>
        <taxon>asterids</taxon>
        <taxon>Ericales</taxon>
        <taxon>Ericaceae</taxon>
        <taxon>Ericoideae</taxon>
        <taxon>Rhodoreae</taxon>
        <taxon>Rhododendron</taxon>
    </lineage>
</organism>
<reference evidence="2" key="1">
    <citation type="submission" date="2020-08" db="EMBL/GenBank/DDBJ databases">
        <title>Plant Genome Project.</title>
        <authorList>
            <person name="Zhang R.-G."/>
        </authorList>
    </citation>
    <scope>NUCLEOTIDE SEQUENCE</scope>
    <source>
        <strain evidence="2">WSP0</strain>
        <tissue evidence="2">Leaf</tissue>
    </source>
</reference>
<sequence length="73" mass="8138">MGRSQPLTLSGSQPLTTHQTLTPPSPSLKPFSLRDRVRTLPLTDRRFHHLFAAGPPSSSKLSLSVQWRSQKSM</sequence>
<evidence type="ECO:0000313" key="3">
    <source>
        <dbReference type="Proteomes" id="UP000823749"/>
    </source>
</evidence>
<feature type="region of interest" description="Disordered" evidence="1">
    <location>
        <begin position="1"/>
        <end position="31"/>
    </location>
</feature>
<dbReference type="Proteomes" id="UP000823749">
    <property type="component" value="Chromosome 12"/>
</dbReference>
<evidence type="ECO:0000256" key="1">
    <source>
        <dbReference type="SAM" id="MobiDB-lite"/>
    </source>
</evidence>
<feature type="region of interest" description="Disordered" evidence="1">
    <location>
        <begin position="51"/>
        <end position="73"/>
    </location>
</feature>
<comment type="caution">
    <text evidence="2">The sequence shown here is derived from an EMBL/GenBank/DDBJ whole genome shotgun (WGS) entry which is preliminary data.</text>
</comment>
<gene>
    <name evidence="2" type="ORF">RHGRI_033118</name>
</gene>
<protein>
    <submittedName>
        <fullName evidence="2">Uncharacterized protein</fullName>
    </submittedName>
</protein>
<evidence type="ECO:0000313" key="2">
    <source>
        <dbReference type="EMBL" id="KAG5520424.1"/>
    </source>
</evidence>
<accession>A0AAV6HZN6</accession>
<dbReference type="EMBL" id="JACTNZ010000012">
    <property type="protein sequence ID" value="KAG5520424.1"/>
    <property type="molecule type" value="Genomic_DNA"/>
</dbReference>
<keyword evidence="3" id="KW-1185">Reference proteome</keyword>
<feature type="compositionally biased region" description="Polar residues" evidence="1">
    <location>
        <begin position="1"/>
        <end position="11"/>
    </location>
</feature>
<dbReference type="AlphaFoldDB" id="A0AAV6HZN6"/>